<comment type="caution">
    <text evidence="2">The sequence shown here is derived from an EMBL/GenBank/DDBJ whole genome shotgun (WGS) entry which is preliminary data.</text>
</comment>
<name>A0AA88WWH2_9ASTE</name>
<dbReference type="PANTHER" id="PTHR34222:SF91">
    <property type="match status" value="1"/>
</dbReference>
<dbReference type="Pfam" id="PF22936">
    <property type="entry name" value="Pol_BBD"/>
    <property type="match status" value="1"/>
</dbReference>
<feature type="domain" description="Retrovirus-related Pol polyprotein from transposon TNT 1-94-like beta-barrel" evidence="1">
    <location>
        <begin position="362"/>
        <end position="436"/>
    </location>
</feature>
<evidence type="ECO:0000313" key="2">
    <source>
        <dbReference type="EMBL" id="KAK3031945.1"/>
    </source>
</evidence>
<accession>A0AA88WWH2</accession>
<dbReference type="EMBL" id="JAVXUP010000288">
    <property type="protein sequence ID" value="KAK3031945.1"/>
    <property type="molecule type" value="Genomic_DNA"/>
</dbReference>
<dbReference type="AlphaFoldDB" id="A0AA88WWH2"/>
<evidence type="ECO:0000259" key="1">
    <source>
        <dbReference type="Pfam" id="PF22936"/>
    </source>
</evidence>
<sequence length="471" mass="52931">MTSEISISSNDSSVPGVVDSLLMEILKVRSFPSLGTSSMGLITSNGPNQSLCSLVAKAKRTISPEPLKLHQNMIPTTKWNSENHMVMSWLINTMNLEIGQNFMFYGTAKEIWENVKETYSDNENTSELFEIKGILHNLQQGDASVTQYYNLLTRYWQQLDMFEKITWDCQLDKKKYDQIVEKERIFKLLLGLNKDLDEVRGRILGTKPLPSLREAFSEVRREECRKKIMMGRPGFQNSGESSALAAYGTNYKGSDNQPHKGRPWCDHCRRPGHIKEKCWKIHGKPADWKPRKPQPENRGYVATTEEKPISEDVVFSKEQLELLQNMFNQAQINPPVIRLGTIAQKGIFPSALNSKVEKSNPWVIDTGASDHMTGDISLFSSYSACSNNYKVRIADGSLSTVSGMGSIVISPSITLDYVLLVPSLSCNLLSISKLTKDLKCVANFFPIHCIFQDQNSGKMIGNARSVRASIS</sequence>
<dbReference type="InterPro" id="IPR054722">
    <property type="entry name" value="PolX-like_BBD"/>
</dbReference>
<proteinExistence type="predicted"/>
<evidence type="ECO:0000313" key="3">
    <source>
        <dbReference type="Proteomes" id="UP001188597"/>
    </source>
</evidence>
<dbReference type="PANTHER" id="PTHR34222">
    <property type="entry name" value="GAG_PRE-INTEGRS DOMAIN-CONTAINING PROTEIN"/>
    <property type="match status" value="1"/>
</dbReference>
<keyword evidence="3" id="KW-1185">Reference proteome</keyword>
<reference evidence="2" key="1">
    <citation type="submission" date="2022-12" db="EMBL/GenBank/DDBJ databases">
        <title>Draft genome assemblies for two species of Escallonia (Escalloniales).</title>
        <authorList>
            <person name="Chanderbali A."/>
            <person name="Dervinis C."/>
            <person name="Anghel I."/>
            <person name="Soltis D."/>
            <person name="Soltis P."/>
            <person name="Zapata F."/>
        </authorList>
    </citation>
    <scope>NUCLEOTIDE SEQUENCE</scope>
    <source>
        <strain evidence="2">UCBG64.0493</strain>
        <tissue evidence="2">Leaf</tissue>
    </source>
</reference>
<gene>
    <name evidence="2" type="ORF">RJ639_036229</name>
</gene>
<protein>
    <recommendedName>
        <fullName evidence="1">Retrovirus-related Pol polyprotein from transposon TNT 1-94-like beta-barrel domain-containing protein</fullName>
    </recommendedName>
</protein>
<dbReference type="Proteomes" id="UP001188597">
    <property type="component" value="Unassembled WGS sequence"/>
</dbReference>
<organism evidence="2 3">
    <name type="scientific">Escallonia herrerae</name>
    <dbReference type="NCBI Taxonomy" id="1293975"/>
    <lineage>
        <taxon>Eukaryota</taxon>
        <taxon>Viridiplantae</taxon>
        <taxon>Streptophyta</taxon>
        <taxon>Embryophyta</taxon>
        <taxon>Tracheophyta</taxon>
        <taxon>Spermatophyta</taxon>
        <taxon>Magnoliopsida</taxon>
        <taxon>eudicotyledons</taxon>
        <taxon>Gunneridae</taxon>
        <taxon>Pentapetalae</taxon>
        <taxon>asterids</taxon>
        <taxon>campanulids</taxon>
        <taxon>Escalloniales</taxon>
        <taxon>Escalloniaceae</taxon>
        <taxon>Escallonia</taxon>
    </lineage>
</organism>